<gene>
    <name evidence="3" type="ORF">AR543_03085</name>
</gene>
<protein>
    <recommendedName>
        <fullName evidence="5">Septation ring formation regulator EzrA</fullName>
    </recommendedName>
</protein>
<dbReference type="STRING" id="1616788.AR543_03085"/>
<keyword evidence="4" id="KW-1185">Reference proteome</keyword>
<sequence length="113" mass="12896">MRGGSQQHKKQTAPSSNPGARRRLRIWMVVMVLFLGWAIYTFVVQSIHLSEKKAELAQQEAKKVQAEAALAQSQNEVKRLEDPEYIGQVARKQYGMYLPGEKPIWATDPEEKN</sequence>
<dbReference type="Pfam" id="PF04977">
    <property type="entry name" value="DivIC"/>
    <property type="match status" value="1"/>
</dbReference>
<dbReference type="KEGG" id="pbv:AR543_03085"/>
<name>A0A172ZN22_9BACL</name>
<evidence type="ECO:0000313" key="3">
    <source>
        <dbReference type="EMBL" id="ANF98600.1"/>
    </source>
</evidence>
<accession>A0A172ZN22</accession>
<evidence type="ECO:0000256" key="1">
    <source>
        <dbReference type="SAM" id="Coils"/>
    </source>
</evidence>
<dbReference type="Proteomes" id="UP000078148">
    <property type="component" value="Chromosome"/>
</dbReference>
<organism evidence="3 4">
    <name type="scientific">Paenibacillus bovis</name>
    <dbReference type="NCBI Taxonomy" id="1616788"/>
    <lineage>
        <taxon>Bacteria</taxon>
        <taxon>Bacillati</taxon>
        <taxon>Bacillota</taxon>
        <taxon>Bacilli</taxon>
        <taxon>Bacillales</taxon>
        <taxon>Paenibacillaceae</taxon>
        <taxon>Paenibacillus</taxon>
    </lineage>
</organism>
<keyword evidence="2" id="KW-1133">Transmembrane helix</keyword>
<dbReference type="InterPro" id="IPR007060">
    <property type="entry name" value="FtsL/DivIC"/>
</dbReference>
<reference evidence="4" key="1">
    <citation type="submission" date="2015-10" db="EMBL/GenBank/DDBJ databases">
        <title>Genome of Paenibacillus bovis sp. nov.</title>
        <authorList>
            <person name="Wu Z."/>
            <person name="Gao C."/>
            <person name="Liu Z."/>
            <person name="Zheng H."/>
        </authorList>
    </citation>
    <scope>NUCLEOTIDE SEQUENCE [LARGE SCALE GENOMIC DNA]</scope>
    <source>
        <strain evidence="4">BD3526</strain>
    </source>
</reference>
<reference evidence="3 4" key="2">
    <citation type="journal article" date="2016" name="Int. J. Syst. Evol. Microbiol.">
        <title>Paenibacillus bovis sp. nov., isolated from raw yak (Bos grunniens) milk.</title>
        <authorList>
            <person name="Gao C."/>
            <person name="Han J."/>
            <person name="Liu Z."/>
            <person name="Xu X."/>
            <person name="Hang F."/>
            <person name="Wu Z."/>
        </authorList>
    </citation>
    <scope>NUCLEOTIDE SEQUENCE [LARGE SCALE GENOMIC DNA]</scope>
    <source>
        <strain evidence="3 4">BD3526</strain>
    </source>
</reference>
<proteinExistence type="predicted"/>
<keyword evidence="2" id="KW-0812">Transmembrane</keyword>
<dbReference type="AlphaFoldDB" id="A0A172ZN22"/>
<keyword evidence="1" id="KW-0175">Coiled coil</keyword>
<evidence type="ECO:0008006" key="5">
    <source>
        <dbReference type="Google" id="ProtNLM"/>
    </source>
</evidence>
<dbReference type="EMBL" id="CP013023">
    <property type="protein sequence ID" value="ANF98600.1"/>
    <property type="molecule type" value="Genomic_DNA"/>
</dbReference>
<keyword evidence="2" id="KW-0472">Membrane</keyword>
<evidence type="ECO:0000313" key="4">
    <source>
        <dbReference type="Proteomes" id="UP000078148"/>
    </source>
</evidence>
<feature type="transmembrane region" description="Helical" evidence="2">
    <location>
        <begin position="24"/>
        <end position="43"/>
    </location>
</feature>
<feature type="coiled-coil region" evidence="1">
    <location>
        <begin position="47"/>
        <end position="76"/>
    </location>
</feature>
<evidence type="ECO:0000256" key="2">
    <source>
        <dbReference type="SAM" id="Phobius"/>
    </source>
</evidence>